<feature type="compositionally biased region" description="Low complexity" evidence="1">
    <location>
        <begin position="62"/>
        <end position="74"/>
    </location>
</feature>
<sequence>MTNVPSPTDNIPKIPPKPIQANKVQDGDFNVHKKSAAKDAAPQSTDKKNVEDMDSNSAQKVNNGSNGNLNGNTNTDVMSQDQWKSKIGSAKQQWSKLEQEELVACCGNSDQLSTLVQKRYSTNKADADKQVKEFFSKH</sequence>
<dbReference type="EMBL" id="JANKHG010000017">
    <property type="protein sequence ID" value="MCR2746730.1"/>
    <property type="molecule type" value="Genomic_DNA"/>
</dbReference>
<evidence type="ECO:0000313" key="2">
    <source>
        <dbReference type="EMBL" id="MCR2746730.1"/>
    </source>
</evidence>
<organism evidence="2 3">
    <name type="scientific">Limnobacter parvus</name>
    <dbReference type="NCBI Taxonomy" id="2939690"/>
    <lineage>
        <taxon>Bacteria</taxon>
        <taxon>Pseudomonadati</taxon>
        <taxon>Pseudomonadota</taxon>
        <taxon>Betaproteobacteria</taxon>
        <taxon>Burkholderiales</taxon>
        <taxon>Burkholderiaceae</taxon>
        <taxon>Limnobacter</taxon>
    </lineage>
</organism>
<name>A0ABT1XHH1_9BURK</name>
<protein>
    <recommendedName>
        <fullName evidence="4">General stress protein CsbD</fullName>
    </recommendedName>
</protein>
<reference evidence="2" key="1">
    <citation type="submission" date="2022-07" db="EMBL/GenBank/DDBJ databases">
        <authorList>
            <person name="Xamxidin M."/>
        </authorList>
    </citation>
    <scope>NUCLEOTIDE SEQUENCE</scope>
    <source>
        <strain evidence="2">YS8-69</strain>
    </source>
</reference>
<accession>A0ABT1XHH1</accession>
<evidence type="ECO:0008006" key="4">
    <source>
        <dbReference type="Google" id="ProtNLM"/>
    </source>
</evidence>
<dbReference type="InterPro" id="IPR036629">
    <property type="entry name" value="YjbJ_sf"/>
</dbReference>
<evidence type="ECO:0000256" key="1">
    <source>
        <dbReference type="SAM" id="MobiDB-lite"/>
    </source>
</evidence>
<gene>
    <name evidence="2" type="ORF">NSP04_08715</name>
</gene>
<feature type="region of interest" description="Disordered" evidence="1">
    <location>
        <begin position="1"/>
        <end position="86"/>
    </location>
</feature>
<dbReference type="Gene3D" id="1.10.1470.10">
    <property type="entry name" value="YjbJ"/>
    <property type="match status" value="1"/>
</dbReference>
<dbReference type="SUPFAM" id="SSF69047">
    <property type="entry name" value="Hypothetical protein YjbJ"/>
    <property type="match status" value="1"/>
</dbReference>
<comment type="caution">
    <text evidence="2">The sequence shown here is derived from an EMBL/GenBank/DDBJ whole genome shotgun (WGS) entry which is preliminary data.</text>
</comment>
<evidence type="ECO:0000313" key="3">
    <source>
        <dbReference type="Proteomes" id="UP001165267"/>
    </source>
</evidence>
<keyword evidence="3" id="KW-1185">Reference proteome</keyword>
<dbReference type="Proteomes" id="UP001165267">
    <property type="component" value="Unassembled WGS sequence"/>
</dbReference>
<proteinExistence type="predicted"/>
<dbReference type="RefSeq" id="WP_257511949.1">
    <property type="nucleotide sequence ID" value="NZ_JANKHG010000017.1"/>
</dbReference>